<protein>
    <submittedName>
        <fullName evidence="2">Uncharacterized protein</fullName>
    </submittedName>
</protein>
<feature type="region of interest" description="Disordered" evidence="1">
    <location>
        <begin position="156"/>
        <end position="175"/>
    </location>
</feature>
<evidence type="ECO:0000313" key="2">
    <source>
        <dbReference type="EMBL" id="GAA0157124.1"/>
    </source>
</evidence>
<evidence type="ECO:0000313" key="3">
    <source>
        <dbReference type="Proteomes" id="UP001454036"/>
    </source>
</evidence>
<organism evidence="2 3">
    <name type="scientific">Lithospermum erythrorhizon</name>
    <name type="common">Purple gromwell</name>
    <name type="synonym">Lithospermum officinale var. erythrorhizon</name>
    <dbReference type="NCBI Taxonomy" id="34254"/>
    <lineage>
        <taxon>Eukaryota</taxon>
        <taxon>Viridiplantae</taxon>
        <taxon>Streptophyta</taxon>
        <taxon>Embryophyta</taxon>
        <taxon>Tracheophyta</taxon>
        <taxon>Spermatophyta</taxon>
        <taxon>Magnoliopsida</taxon>
        <taxon>eudicotyledons</taxon>
        <taxon>Gunneridae</taxon>
        <taxon>Pentapetalae</taxon>
        <taxon>asterids</taxon>
        <taxon>lamiids</taxon>
        <taxon>Boraginales</taxon>
        <taxon>Boraginaceae</taxon>
        <taxon>Boraginoideae</taxon>
        <taxon>Lithospermeae</taxon>
        <taxon>Lithospermum</taxon>
    </lineage>
</organism>
<name>A0AAV3PZD3_LITER</name>
<comment type="caution">
    <text evidence="2">The sequence shown here is derived from an EMBL/GenBank/DDBJ whole genome shotgun (WGS) entry which is preliminary data.</text>
</comment>
<gene>
    <name evidence="2" type="ORF">LIER_38404</name>
</gene>
<dbReference type="AlphaFoldDB" id="A0AAV3PZD3"/>
<dbReference type="EMBL" id="BAABME010019418">
    <property type="protein sequence ID" value="GAA0157124.1"/>
    <property type="molecule type" value="Genomic_DNA"/>
</dbReference>
<evidence type="ECO:0000256" key="1">
    <source>
        <dbReference type="SAM" id="MobiDB-lite"/>
    </source>
</evidence>
<accession>A0AAV3PZD3</accession>
<dbReference type="Proteomes" id="UP001454036">
    <property type="component" value="Unassembled WGS sequence"/>
</dbReference>
<feature type="compositionally biased region" description="Polar residues" evidence="1">
    <location>
        <begin position="156"/>
        <end position="166"/>
    </location>
</feature>
<keyword evidence="3" id="KW-1185">Reference proteome</keyword>
<proteinExistence type="predicted"/>
<reference evidence="2 3" key="1">
    <citation type="submission" date="2024-01" db="EMBL/GenBank/DDBJ databases">
        <title>The complete chloroplast genome sequence of Lithospermum erythrorhizon: insights into the phylogenetic relationship among Boraginaceae species and the maternal lineages of purple gromwells.</title>
        <authorList>
            <person name="Okada T."/>
            <person name="Watanabe K."/>
        </authorList>
    </citation>
    <scope>NUCLEOTIDE SEQUENCE [LARGE SCALE GENOMIC DNA]</scope>
</reference>
<sequence>MLNLNQLPVEFGTTSGPDREQGRFNQPSFKNAIIIRGGKPGDKEVLACYVLHENELQDLVTWREIEFQGCTPFFTRKLLVHEPLVTWFNRHVQFLFDESEDNVENVEMFIMCGKRKFKFGFSEFDRDFGLKKVGFSDYHLRKFPVDIPVSGSTELNSLLNRDQNPPRSHKKISPA</sequence>